<keyword evidence="2" id="KW-1185">Reference proteome</keyword>
<name>A0A3P7WPB1_RODNA</name>
<gene>
    <name evidence="1" type="ORF">HNAJ_LOCUS13221</name>
</gene>
<dbReference type="Proteomes" id="UP000278807">
    <property type="component" value="Unassembled WGS sequence"/>
</dbReference>
<evidence type="ECO:0000313" key="2">
    <source>
        <dbReference type="Proteomes" id="UP000278807"/>
    </source>
</evidence>
<evidence type="ECO:0000313" key="1">
    <source>
        <dbReference type="EMBL" id="VDO15285.1"/>
    </source>
</evidence>
<dbReference type="EMBL" id="UZAE01015124">
    <property type="protein sequence ID" value="VDO15285.1"/>
    <property type="molecule type" value="Genomic_DNA"/>
</dbReference>
<organism evidence="1 2">
    <name type="scientific">Rodentolepis nana</name>
    <name type="common">Dwarf tapeworm</name>
    <name type="synonym">Hymenolepis nana</name>
    <dbReference type="NCBI Taxonomy" id="102285"/>
    <lineage>
        <taxon>Eukaryota</taxon>
        <taxon>Metazoa</taxon>
        <taxon>Spiralia</taxon>
        <taxon>Lophotrochozoa</taxon>
        <taxon>Platyhelminthes</taxon>
        <taxon>Cestoda</taxon>
        <taxon>Eucestoda</taxon>
        <taxon>Cyclophyllidea</taxon>
        <taxon>Hymenolepididae</taxon>
        <taxon>Rodentolepis</taxon>
    </lineage>
</organism>
<accession>A0A3P7WPB1</accession>
<protein>
    <submittedName>
        <fullName evidence="1">Uncharacterized protein</fullName>
    </submittedName>
</protein>
<proteinExistence type="predicted"/>
<reference evidence="1 2" key="1">
    <citation type="submission" date="2018-11" db="EMBL/GenBank/DDBJ databases">
        <authorList>
            <consortium name="Pathogen Informatics"/>
        </authorList>
    </citation>
    <scope>NUCLEOTIDE SEQUENCE [LARGE SCALE GENOMIC DNA]</scope>
</reference>
<sequence length="77" mass="9044">MDHRIIPGVQLQSDYSKLHNFLIDMSRKRIAQLTLSLFWILDTLRKTSSICQLREVLAQSFTFNNSLCELIYLIWGV</sequence>
<dbReference type="AlphaFoldDB" id="A0A3P7WPB1"/>